<dbReference type="InterPro" id="IPR001461">
    <property type="entry name" value="Aspartic_peptidase_A1"/>
</dbReference>
<evidence type="ECO:0000256" key="6">
    <source>
        <dbReference type="PIRSR" id="PIRSR601461-1"/>
    </source>
</evidence>
<dbReference type="FunFam" id="2.40.70.10:FF:000033">
    <property type="entry name" value="Aspartyl protease family protein"/>
    <property type="match status" value="1"/>
</dbReference>
<comment type="similarity">
    <text evidence="1 7">Belongs to the peptidase A1 family.</text>
</comment>
<dbReference type="CDD" id="cd05476">
    <property type="entry name" value="pepsin_A_like_plant"/>
    <property type="match status" value="1"/>
</dbReference>
<dbReference type="PANTHER" id="PTHR47967">
    <property type="entry name" value="OS07G0603500 PROTEIN-RELATED"/>
    <property type="match status" value="1"/>
</dbReference>
<keyword evidence="9" id="KW-0732">Signal</keyword>
<evidence type="ECO:0000256" key="1">
    <source>
        <dbReference type="ARBA" id="ARBA00007447"/>
    </source>
</evidence>
<protein>
    <recommendedName>
        <fullName evidence="10">Peptidase A1 domain-containing protein</fullName>
    </recommendedName>
</protein>
<evidence type="ECO:0000256" key="3">
    <source>
        <dbReference type="ARBA" id="ARBA00022750"/>
    </source>
</evidence>
<dbReference type="OrthoDB" id="2747330at2759"/>
<reference evidence="11" key="2">
    <citation type="submission" date="2020-08" db="EMBL/GenBank/DDBJ databases">
        <title>Plant Genome Project.</title>
        <authorList>
            <person name="Zhang R.-G."/>
        </authorList>
    </citation>
    <scope>NUCLEOTIDE SEQUENCE</scope>
    <source>
        <strain evidence="11">Huo1</strain>
        <tissue evidence="11">Leaf</tissue>
    </source>
</reference>
<dbReference type="PROSITE" id="PS00141">
    <property type="entry name" value="ASP_PROTEASE"/>
    <property type="match status" value="1"/>
</dbReference>
<dbReference type="Gene3D" id="2.40.70.10">
    <property type="entry name" value="Acid Proteases"/>
    <property type="match status" value="2"/>
</dbReference>
<dbReference type="PROSITE" id="PS51767">
    <property type="entry name" value="PEPTIDASE_A1"/>
    <property type="match status" value="1"/>
</dbReference>
<dbReference type="Pfam" id="PF14541">
    <property type="entry name" value="TAXi_C"/>
    <property type="match status" value="1"/>
</dbReference>
<dbReference type="InterPro" id="IPR021109">
    <property type="entry name" value="Peptidase_aspartic_dom_sf"/>
</dbReference>
<sequence>MSILHSLLFIFFIADSVNGHQGVKYELIHRHDLHPGGGALLERLRELAHSDAIRVRAISRRVRLKQGAGRRQVRENRYEPACNNGSRGGGAEHSSGELSIHSGADYGAGQYLVKMRVGSPAQKVVLIADTGSDLTWSNCRYKCRGARSCGSRHRRRVFRADRSSSFRTVPCSSTICKTDLANLFSLSRCPSPLDPCSYDYRYSDGSATLGVFANETVTFSLTNGRKARLHDVLVGCSESARGQSFVAADGVMGLGYSNYSLAVKAAARFGGKFSYCLVDHLSPKNVSSYLIFGSHKEVNISVVRMRYTELVLGVINPFYAVNVKGISVGGVMLDIPAEVWDLSSVGGAIVDSGTSLTVLTQPAYQPVMAALRESLQGFKRLDLDIGPLEYCFNSTGFDAAMVPRLVLHFVDGARFEPPVKSYVIDAAPGVKCLGFAAAAWPGASVVGNILQQNHFWEFDIGKSRLGFGTSSCV</sequence>
<feature type="domain" description="Peptidase A1" evidence="10">
    <location>
        <begin position="111"/>
        <end position="468"/>
    </location>
</feature>
<dbReference type="PANTHER" id="PTHR47967:SF69">
    <property type="entry name" value="ASPARTIC PROTEINASE NANA, CHLOROPLAST"/>
    <property type="match status" value="1"/>
</dbReference>
<dbReference type="Proteomes" id="UP000298416">
    <property type="component" value="Unassembled WGS sequence"/>
</dbReference>
<gene>
    <name evidence="11" type="ORF">SASPL_121138</name>
</gene>
<dbReference type="InterPro" id="IPR001969">
    <property type="entry name" value="Aspartic_peptidase_AS"/>
</dbReference>
<dbReference type="GO" id="GO:0004190">
    <property type="term" value="F:aspartic-type endopeptidase activity"/>
    <property type="evidence" value="ECO:0007669"/>
    <property type="project" value="UniProtKB-KW"/>
</dbReference>
<dbReference type="InterPro" id="IPR034161">
    <property type="entry name" value="Pepsin-like_plant"/>
</dbReference>
<evidence type="ECO:0000256" key="5">
    <source>
        <dbReference type="ARBA" id="ARBA00023180"/>
    </source>
</evidence>
<evidence type="ECO:0000256" key="4">
    <source>
        <dbReference type="ARBA" id="ARBA00022801"/>
    </source>
</evidence>
<feature type="active site" evidence="6">
    <location>
        <position position="129"/>
    </location>
</feature>
<comment type="caution">
    <text evidence="11">The sequence shown here is derived from an EMBL/GenBank/DDBJ whole genome shotgun (WGS) entry which is preliminary data.</text>
</comment>
<dbReference type="GO" id="GO:0006508">
    <property type="term" value="P:proteolysis"/>
    <property type="evidence" value="ECO:0007669"/>
    <property type="project" value="UniProtKB-KW"/>
</dbReference>
<keyword evidence="3 7" id="KW-0064">Aspartyl protease</keyword>
<keyword evidence="2 7" id="KW-0645">Protease</keyword>
<feature type="chain" id="PRO_5036483532" description="Peptidase A1 domain-containing protein" evidence="9">
    <location>
        <begin position="20"/>
        <end position="473"/>
    </location>
</feature>
<dbReference type="InterPro" id="IPR051708">
    <property type="entry name" value="Plant_Aspart_Prot_A1"/>
</dbReference>
<dbReference type="SUPFAM" id="SSF50630">
    <property type="entry name" value="Acid proteases"/>
    <property type="match status" value="1"/>
</dbReference>
<feature type="region of interest" description="Disordered" evidence="8">
    <location>
        <begin position="68"/>
        <end position="96"/>
    </location>
</feature>
<evidence type="ECO:0000313" key="11">
    <source>
        <dbReference type="EMBL" id="KAG6418931.1"/>
    </source>
</evidence>
<evidence type="ECO:0000313" key="12">
    <source>
        <dbReference type="Proteomes" id="UP000298416"/>
    </source>
</evidence>
<dbReference type="AlphaFoldDB" id="A0A8X8ZWA4"/>
<evidence type="ECO:0000256" key="7">
    <source>
        <dbReference type="RuleBase" id="RU000454"/>
    </source>
</evidence>
<dbReference type="EMBL" id="PNBA02000007">
    <property type="protein sequence ID" value="KAG6418931.1"/>
    <property type="molecule type" value="Genomic_DNA"/>
</dbReference>
<evidence type="ECO:0000256" key="2">
    <source>
        <dbReference type="ARBA" id="ARBA00022670"/>
    </source>
</evidence>
<dbReference type="InterPro" id="IPR033121">
    <property type="entry name" value="PEPTIDASE_A1"/>
</dbReference>
<feature type="signal peptide" evidence="9">
    <location>
        <begin position="1"/>
        <end position="19"/>
    </location>
</feature>
<dbReference type="Pfam" id="PF14543">
    <property type="entry name" value="TAXi_N"/>
    <property type="match status" value="1"/>
</dbReference>
<evidence type="ECO:0000256" key="8">
    <source>
        <dbReference type="SAM" id="MobiDB-lite"/>
    </source>
</evidence>
<evidence type="ECO:0000256" key="9">
    <source>
        <dbReference type="SAM" id="SignalP"/>
    </source>
</evidence>
<dbReference type="InterPro" id="IPR032861">
    <property type="entry name" value="TAXi_N"/>
</dbReference>
<feature type="active site" evidence="6">
    <location>
        <position position="351"/>
    </location>
</feature>
<evidence type="ECO:0000259" key="10">
    <source>
        <dbReference type="PROSITE" id="PS51767"/>
    </source>
</evidence>
<keyword evidence="4 7" id="KW-0378">Hydrolase</keyword>
<accession>A0A8X8ZWA4</accession>
<organism evidence="11">
    <name type="scientific">Salvia splendens</name>
    <name type="common">Scarlet sage</name>
    <dbReference type="NCBI Taxonomy" id="180675"/>
    <lineage>
        <taxon>Eukaryota</taxon>
        <taxon>Viridiplantae</taxon>
        <taxon>Streptophyta</taxon>
        <taxon>Embryophyta</taxon>
        <taxon>Tracheophyta</taxon>
        <taxon>Spermatophyta</taxon>
        <taxon>Magnoliopsida</taxon>
        <taxon>eudicotyledons</taxon>
        <taxon>Gunneridae</taxon>
        <taxon>Pentapetalae</taxon>
        <taxon>asterids</taxon>
        <taxon>lamiids</taxon>
        <taxon>Lamiales</taxon>
        <taxon>Lamiaceae</taxon>
        <taxon>Nepetoideae</taxon>
        <taxon>Mentheae</taxon>
        <taxon>Salviinae</taxon>
        <taxon>Salvia</taxon>
        <taxon>Salvia subgen. Calosphace</taxon>
        <taxon>core Calosphace</taxon>
    </lineage>
</organism>
<name>A0A8X8ZWA4_SALSN</name>
<reference evidence="11" key="1">
    <citation type="submission" date="2018-01" db="EMBL/GenBank/DDBJ databases">
        <authorList>
            <person name="Mao J.F."/>
        </authorList>
    </citation>
    <scope>NUCLEOTIDE SEQUENCE</scope>
    <source>
        <strain evidence="11">Huo1</strain>
        <tissue evidence="11">Leaf</tissue>
    </source>
</reference>
<dbReference type="PRINTS" id="PR00792">
    <property type="entry name" value="PEPSIN"/>
</dbReference>
<keyword evidence="12" id="KW-1185">Reference proteome</keyword>
<dbReference type="InterPro" id="IPR032799">
    <property type="entry name" value="TAXi_C"/>
</dbReference>
<keyword evidence="5" id="KW-0325">Glycoprotein</keyword>
<proteinExistence type="inferred from homology"/>